<protein>
    <submittedName>
        <fullName evidence="4">Nuclear protein localization protein 4, putative</fullName>
    </submittedName>
</protein>
<accession>A0AAV4LYZ6</accession>
<dbReference type="GO" id="GO:0031625">
    <property type="term" value="F:ubiquitin protein ligase binding"/>
    <property type="evidence" value="ECO:0007669"/>
    <property type="project" value="TreeGrafter"/>
</dbReference>
<dbReference type="InterPro" id="IPR024682">
    <property type="entry name" value="Npl4_Ub-like_dom"/>
</dbReference>
<dbReference type="PANTHER" id="PTHR12710:SF0">
    <property type="entry name" value="NUCLEAR PROTEIN LOCALIZATION PROTEIN 4 HOMOLOG"/>
    <property type="match status" value="1"/>
</dbReference>
<evidence type="ECO:0000259" key="2">
    <source>
        <dbReference type="Pfam" id="PF05021"/>
    </source>
</evidence>
<reference evidence="4 5" key="1">
    <citation type="submission" date="2021-06" db="EMBL/GenBank/DDBJ databases">
        <title>Genome sequence of Babesia caballi.</title>
        <authorList>
            <person name="Yamagishi J."/>
            <person name="Kidaka T."/>
            <person name="Ochi A."/>
        </authorList>
    </citation>
    <scope>NUCLEOTIDE SEQUENCE [LARGE SCALE GENOMIC DNA]</scope>
    <source>
        <strain evidence="4">USDA-D6B2</strain>
    </source>
</reference>
<dbReference type="PANTHER" id="PTHR12710">
    <property type="entry name" value="NUCLEAR PROTEIN LOCALIZATION 4"/>
    <property type="match status" value="1"/>
</dbReference>
<dbReference type="EMBL" id="BPLF01000002">
    <property type="protein sequence ID" value="GIX63734.1"/>
    <property type="molecule type" value="Genomic_DNA"/>
</dbReference>
<feature type="compositionally biased region" description="Low complexity" evidence="1">
    <location>
        <begin position="92"/>
        <end position="113"/>
    </location>
</feature>
<feature type="domain" description="Nuclear pore localisation protein NPL4 C-terminal" evidence="2">
    <location>
        <begin position="220"/>
        <end position="465"/>
    </location>
</feature>
<evidence type="ECO:0000259" key="3">
    <source>
        <dbReference type="Pfam" id="PF11543"/>
    </source>
</evidence>
<dbReference type="Pfam" id="PF05021">
    <property type="entry name" value="NPL4"/>
    <property type="match status" value="1"/>
</dbReference>
<dbReference type="GO" id="GO:0043130">
    <property type="term" value="F:ubiquitin binding"/>
    <property type="evidence" value="ECO:0007669"/>
    <property type="project" value="TreeGrafter"/>
</dbReference>
<proteinExistence type="predicted"/>
<dbReference type="InterPro" id="IPR016563">
    <property type="entry name" value="Npl4"/>
</dbReference>
<gene>
    <name evidence="4" type="ORF">BcabD6B2_31690</name>
</gene>
<evidence type="ECO:0000256" key="1">
    <source>
        <dbReference type="SAM" id="MobiDB-lite"/>
    </source>
</evidence>
<dbReference type="Proteomes" id="UP001497744">
    <property type="component" value="Unassembled WGS sequence"/>
</dbReference>
<name>A0AAV4LYZ6_BABCB</name>
<organism evidence="4 5">
    <name type="scientific">Babesia caballi</name>
    <dbReference type="NCBI Taxonomy" id="5871"/>
    <lineage>
        <taxon>Eukaryota</taxon>
        <taxon>Sar</taxon>
        <taxon>Alveolata</taxon>
        <taxon>Apicomplexa</taxon>
        <taxon>Aconoidasida</taxon>
        <taxon>Piroplasmida</taxon>
        <taxon>Babesiidae</taxon>
        <taxon>Babesia</taxon>
    </lineage>
</organism>
<evidence type="ECO:0000313" key="4">
    <source>
        <dbReference type="EMBL" id="GIX63734.1"/>
    </source>
</evidence>
<sequence length="493" mass="54372">MIIRVVSSIGISRISLPSDATFGDLNAEIRKRIQVPDGTELKFVHDDTNIEISGSARDTLVKLGVEHGSCLRLIPRRHGSSHAPDMSYVSVSAPTSAPADPTPSPTGSTPSAPRQETESEFTQVILHVDRAEAPDATSDPNFKSFDAFLRDNGYPLSDLALKLSYKPVVIERGKMNKLPPSVTVKHQPYRHVDHLELMNADDIQNFASYWMNDLEMAEQRAGWLYGYYVEDPHYPLGIRAVCEGIYEPPQKSALCDVELLPDDFLSVADLIAERLGLERIGHIITHLPRETYLSPQEVVDSAKIQLERAHSTHYTGYPVTTHVTCTLHPDSEGKPALNAFMVSDTAMALLRDGVVSDSQDDSLVLRIREAAQKNEILPQIIESGKEVTSFDPSWFVVRVNDSAPIKPNSIFRHTQFPRENRGGPSVTIDDVKGFLSTRLASGVEATDPALFSDFHLILFLGKILDIHTTLAICDAVVGAAALDPIMVELLIDH</sequence>
<feature type="region of interest" description="Disordered" evidence="1">
    <location>
        <begin position="76"/>
        <end position="119"/>
    </location>
</feature>
<keyword evidence="5" id="KW-1185">Reference proteome</keyword>
<dbReference type="GO" id="GO:0005634">
    <property type="term" value="C:nucleus"/>
    <property type="evidence" value="ECO:0007669"/>
    <property type="project" value="TreeGrafter"/>
</dbReference>
<dbReference type="Pfam" id="PF11543">
    <property type="entry name" value="UN_NPL4"/>
    <property type="match status" value="1"/>
</dbReference>
<dbReference type="CDD" id="cd08061">
    <property type="entry name" value="MPN_NPL4"/>
    <property type="match status" value="1"/>
</dbReference>
<dbReference type="RefSeq" id="XP_067715803.1">
    <property type="nucleotide sequence ID" value="XM_067859702.1"/>
</dbReference>
<feature type="domain" description="Nuclear pore localisation protein Npl4 ubiquitin-like" evidence="3">
    <location>
        <begin position="1"/>
        <end position="73"/>
    </location>
</feature>
<dbReference type="GO" id="GO:0006511">
    <property type="term" value="P:ubiquitin-dependent protein catabolic process"/>
    <property type="evidence" value="ECO:0007669"/>
    <property type="project" value="InterPro"/>
</dbReference>
<dbReference type="InterPro" id="IPR007717">
    <property type="entry name" value="NPL4_C"/>
</dbReference>
<dbReference type="AlphaFoldDB" id="A0AAV4LYZ6"/>
<comment type="caution">
    <text evidence="4">The sequence shown here is derived from an EMBL/GenBank/DDBJ whole genome shotgun (WGS) entry which is preliminary data.</text>
</comment>
<dbReference type="Gene3D" id="3.10.20.90">
    <property type="entry name" value="Phosphatidylinositol 3-kinase Catalytic Subunit, Chain A, domain 1"/>
    <property type="match status" value="1"/>
</dbReference>
<evidence type="ECO:0000313" key="5">
    <source>
        <dbReference type="Proteomes" id="UP001497744"/>
    </source>
</evidence>
<dbReference type="GeneID" id="94195215"/>